<feature type="repeat" description="ARM" evidence="1">
    <location>
        <begin position="227"/>
        <end position="271"/>
    </location>
</feature>
<evidence type="ECO:0000256" key="2">
    <source>
        <dbReference type="SAM" id="MobiDB-lite"/>
    </source>
</evidence>
<organism evidence="4">
    <name type="scientific">Selaginella moellendorffii</name>
    <name type="common">Spikemoss</name>
    <dbReference type="NCBI Taxonomy" id="88036"/>
    <lineage>
        <taxon>Eukaryota</taxon>
        <taxon>Viridiplantae</taxon>
        <taxon>Streptophyta</taxon>
        <taxon>Embryophyta</taxon>
        <taxon>Tracheophyta</taxon>
        <taxon>Lycopodiopsida</taxon>
        <taxon>Selaginellales</taxon>
        <taxon>Selaginellaceae</taxon>
        <taxon>Selaginella</taxon>
    </lineage>
</organism>
<dbReference type="InterPro" id="IPR011989">
    <property type="entry name" value="ARM-like"/>
</dbReference>
<evidence type="ECO:0000313" key="4">
    <source>
        <dbReference type="Proteomes" id="UP000001514"/>
    </source>
</evidence>
<dbReference type="InParanoid" id="D8SSG8"/>
<dbReference type="KEGG" id="smo:SELMODRAFT_425241"/>
<dbReference type="Gene3D" id="1.25.10.10">
    <property type="entry name" value="Leucine-rich Repeat Variant"/>
    <property type="match status" value="1"/>
</dbReference>
<dbReference type="Pfam" id="PF00514">
    <property type="entry name" value="Arm"/>
    <property type="match status" value="1"/>
</dbReference>
<evidence type="ECO:0000256" key="1">
    <source>
        <dbReference type="PROSITE-ProRule" id="PRU00259"/>
    </source>
</evidence>
<reference evidence="3 4" key="1">
    <citation type="journal article" date="2011" name="Science">
        <title>The Selaginella genome identifies genetic changes associated with the evolution of vascular plants.</title>
        <authorList>
            <person name="Banks J.A."/>
            <person name="Nishiyama T."/>
            <person name="Hasebe M."/>
            <person name="Bowman J.L."/>
            <person name="Gribskov M."/>
            <person name="dePamphilis C."/>
            <person name="Albert V.A."/>
            <person name="Aono N."/>
            <person name="Aoyama T."/>
            <person name="Ambrose B.A."/>
            <person name="Ashton N.W."/>
            <person name="Axtell M.J."/>
            <person name="Barker E."/>
            <person name="Barker M.S."/>
            <person name="Bennetzen J.L."/>
            <person name="Bonawitz N.D."/>
            <person name="Chapple C."/>
            <person name="Cheng C."/>
            <person name="Correa L.G."/>
            <person name="Dacre M."/>
            <person name="DeBarry J."/>
            <person name="Dreyer I."/>
            <person name="Elias M."/>
            <person name="Engstrom E.M."/>
            <person name="Estelle M."/>
            <person name="Feng L."/>
            <person name="Finet C."/>
            <person name="Floyd S.K."/>
            <person name="Frommer W.B."/>
            <person name="Fujita T."/>
            <person name="Gramzow L."/>
            <person name="Gutensohn M."/>
            <person name="Harholt J."/>
            <person name="Hattori M."/>
            <person name="Heyl A."/>
            <person name="Hirai T."/>
            <person name="Hiwatashi Y."/>
            <person name="Ishikawa M."/>
            <person name="Iwata M."/>
            <person name="Karol K.G."/>
            <person name="Koehler B."/>
            <person name="Kolukisaoglu U."/>
            <person name="Kubo M."/>
            <person name="Kurata T."/>
            <person name="Lalonde S."/>
            <person name="Li K."/>
            <person name="Li Y."/>
            <person name="Litt A."/>
            <person name="Lyons E."/>
            <person name="Manning G."/>
            <person name="Maruyama T."/>
            <person name="Michael T.P."/>
            <person name="Mikami K."/>
            <person name="Miyazaki S."/>
            <person name="Morinaga S."/>
            <person name="Murata T."/>
            <person name="Mueller-Roeber B."/>
            <person name="Nelson D.R."/>
            <person name="Obara M."/>
            <person name="Oguri Y."/>
            <person name="Olmstead R.G."/>
            <person name="Onodera N."/>
            <person name="Petersen B.L."/>
            <person name="Pils B."/>
            <person name="Prigge M."/>
            <person name="Rensing S.A."/>
            <person name="Riano-Pachon D.M."/>
            <person name="Roberts A.W."/>
            <person name="Sato Y."/>
            <person name="Scheller H.V."/>
            <person name="Schulz B."/>
            <person name="Schulz C."/>
            <person name="Shakirov E.V."/>
            <person name="Shibagaki N."/>
            <person name="Shinohara N."/>
            <person name="Shippen D.E."/>
            <person name="Soerensen I."/>
            <person name="Sotooka R."/>
            <person name="Sugimoto N."/>
            <person name="Sugita M."/>
            <person name="Sumikawa N."/>
            <person name="Tanurdzic M."/>
            <person name="Theissen G."/>
            <person name="Ulvskov P."/>
            <person name="Wakazuki S."/>
            <person name="Weng J.K."/>
            <person name="Willats W.W."/>
            <person name="Wipf D."/>
            <person name="Wolf P.G."/>
            <person name="Yang L."/>
            <person name="Zimmer A.D."/>
            <person name="Zhu Q."/>
            <person name="Mitros T."/>
            <person name="Hellsten U."/>
            <person name="Loque D."/>
            <person name="Otillar R."/>
            <person name="Salamov A."/>
            <person name="Schmutz J."/>
            <person name="Shapiro H."/>
            <person name="Lindquist E."/>
            <person name="Lucas S."/>
            <person name="Rokhsar D."/>
            <person name="Grigoriev I.V."/>
        </authorList>
    </citation>
    <scope>NUCLEOTIDE SEQUENCE [LARGE SCALE GENOMIC DNA]</scope>
</reference>
<feature type="region of interest" description="Disordered" evidence="2">
    <location>
        <begin position="75"/>
        <end position="94"/>
    </location>
</feature>
<feature type="compositionally biased region" description="Polar residues" evidence="2">
    <location>
        <begin position="1"/>
        <end position="10"/>
    </location>
</feature>
<dbReference type="InterPro" id="IPR000225">
    <property type="entry name" value="Armadillo"/>
</dbReference>
<name>D8SSG8_SELML</name>
<dbReference type="PROSITE" id="PS50176">
    <property type="entry name" value="ARM_REPEAT"/>
    <property type="match status" value="2"/>
</dbReference>
<accession>D8SSG8</accession>
<dbReference type="SMART" id="SM00185">
    <property type="entry name" value="ARM"/>
    <property type="match status" value="2"/>
</dbReference>
<dbReference type="HOGENOM" id="CLU_907338_0_0_1"/>
<dbReference type="PANTHER" id="PTHR46700">
    <property type="entry name" value="ARM REPEAT SUPERFAMILY PROTEIN"/>
    <property type="match status" value="1"/>
</dbReference>
<dbReference type="Proteomes" id="UP000001514">
    <property type="component" value="Unassembled WGS sequence"/>
</dbReference>
<evidence type="ECO:0000313" key="3">
    <source>
        <dbReference type="EMBL" id="EFJ12567.1"/>
    </source>
</evidence>
<keyword evidence="4" id="KW-1185">Reference proteome</keyword>
<evidence type="ECO:0008006" key="5">
    <source>
        <dbReference type="Google" id="ProtNLM"/>
    </source>
</evidence>
<dbReference type="Gramene" id="EFJ12567">
    <property type="protein sequence ID" value="EFJ12567"/>
    <property type="gene ID" value="SELMODRAFT_425241"/>
</dbReference>
<feature type="repeat" description="ARM" evidence="1">
    <location>
        <begin position="183"/>
        <end position="227"/>
    </location>
</feature>
<dbReference type="AlphaFoldDB" id="D8SSG8"/>
<proteinExistence type="predicted"/>
<dbReference type="InterPro" id="IPR016024">
    <property type="entry name" value="ARM-type_fold"/>
</dbReference>
<dbReference type="EMBL" id="GL377638">
    <property type="protein sequence ID" value="EFJ12567.1"/>
    <property type="molecule type" value="Genomic_DNA"/>
</dbReference>
<dbReference type="eggNOG" id="KOG0167">
    <property type="taxonomic scope" value="Eukaryota"/>
</dbReference>
<dbReference type="SUPFAM" id="SSF48371">
    <property type="entry name" value="ARM repeat"/>
    <property type="match status" value="1"/>
</dbReference>
<gene>
    <name evidence="3" type="ORF">SELMODRAFT_425241</name>
</gene>
<feature type="compositionally biased region" description="Basic and acidic residues" evidence="2">
    <location>
        <begin position="12"/>
        <end position="24"/>
    </location>
</feature>
<feature type="compositionally biased region" description="Basic and acidic residues" evidence="2">
    <location>
        <begin position="80"/>
        <end position="89"/>
    </location>
</feature>
<sequence>MAVLGLSSQIRGAEDDARKRESGRGHGRKLSGVLSSFLDAFRCHVAHAGVCSAATNKEQDTSKSKAKPRLKLLLQQQQQRAEDKREQDKASASISEVCERLKAHDDDDDDDNKAKVVVSPRDHGGPNNIKAPGGSFGRRLDLRWLVDGVKSGRKEDERLRAATEMRRMSRDSAENRVVLAELGVIPSLVDLLDSTISAVSACKQPLLALLNLAIGNSRNKQWIVEAGAVPILVRILSSATSAADVVESAIAALLSLSALDSNKPIIGHSGASQQLVRIVRTKSSSSIIKDSTRVFRRPPQPPQHGRR</sequence>
<dbReference type="PANTHER" id="PTHR46700:SF1">
    <property type="entry name" value="ARM REPEAT SUPERFAMILY PROTEIN"/>
    <property type="match status" value="1"/>
</dbReference>
<protein>
    <recommendedName>
        <fullName evidence="5">IBB domain-containing protein</fullName>
    </recommendedName>
</protein>
<feature type="region of interest" description="Disordered" evidence="2">
    <location>
        <begin position="1"/>
        <end position="29"/>
    </location>
</feature>
<feature type="region of interest" description="Disordered" evidence="2">
    <location>
        <begin position="101"/>
        <end position="132"/>
    </location>
</feature>